<gene>
    <name evidence="2" type="ORF">ACMD2_02269</name>
</gene>
<dbReference type="EMBL" id="LSRQ01003221">
    <property type="protein sequence ID" value="OAY72167.1"/>
    <property type="molecule type" value="Genomic_DNA"/>
</dbReference>
<comment type="caution">
    <text evidence="2">The sequence shown here is derived from an EMBL/GenBank/DDBJ whole genome shotgun (WGS) entry which is preliminary data.</text>
</comment>
<accession>A0A199V513</accession>
<evidence type="ECO:0000259" key="1">
    <source>
        <dbReference type="Pfam" id="PF01789"/>
    </source>
</evidence>
<dbReference type="PANTHER" id="PTHR31407">
    <property type="match status" value="1"/>
</dbReference>
<dbReference type="InterPro" id="IPR016123">
    <property type="entry name" value="Mog1/PsbP_a/b/a-sand"/>
</dbReference>
<dbReference type="AlphaFoldDB" id="A0A199V513"/>
<organism evidence="2 3">
    <name type="scientific">Ananas comosus</name>
    <name type="common">Pineapple</name>
    <name type="synonym">Ananas ananas</name>
    <dbReference type="NCBI Taxonomy" id="4615"/>
    <lineage>
        <taxon>Eukaryota</taxon>
        <taxon>Viridiplantae</taxon>
        <taxon>Streptophyta</taxon>
        <taxon>Embryophyta</taxon>
        <taxon>Tracheophyta</taxon>
        <taxon>Spermatophyta</taxon>
        <taxon>Magnoliopsida</taxon>
        <taxon>Liliopsida</taxon>
        <taxon>Poales</taxon>
        <taxon>Bromeliaceae</taxon>
        <taxon>Bromelioideae</taxon>
        <taxon>Ananas</taxon>
    </lineage>
</organism>
<feature type="non-terminal residue" evidence="2">
    <location>
        <position position="1"/>
    </location>
</feature>
<dbReference type="InterPro" id="IPR002683">
    <property type="entry name" value="PsbP_C"/>
</dbReference>
<evidence type="ECO:0000313" key="3">
    <source>
        <dbReference type="Proteomes" id="UP000092600"/>
    </source>
</evidence>
<dbReference type="GO" id="GO:0005509">
    <property type="term" value="F:calcium ion binding"/>
    <property type="evidence" value="ECO:0007669"/>
    <property type="project" value="InterPro"/>
</dbReference>
<dbReference type="PANTHER" id="PTHR31407:SF4">
    <property type="entry name" value="PSBP-LIKE PROTEIN 1, CHLOROPLASTIC"/>
    <property type="match status" value="1"/>
</dbReference>
<sequence length="179" mass="19831">QSGRRQVLLSGAIAAYVFLSRVNSASSEAKKGFNAVSDKKDGYSFLYPFGWQEVVIRGQDKVFKDVIEPLESVSVNMVATTKQDIRDLGNPQEVAEALIKKVLAPPSQKTKLIEASEHFCFPPLLVRNLHKRSFFAQHDVDGKAYYTFEFTAQAPNFTRHALGAITIANGMNAEAIFCT</sequence>
<dbReference type="NCBIfam" id="NF040946">
    <property type="entry name" value="PSII_PsbP"/>
    <property type="match status" value="1"/>
</dbReference>
<dbReference type="SUPFAM" id="SSF55724">
    <property type="entry name" value="Mog1p/PsbP-like"/>
    <property type="match status" value="1"/>
</dbReference>
<dbReference type="Gene3D" id="3.40.1000.10">
    <property type="entry name" value="Mog1/PsbP, alpha/beta/alpha sandwich"/>
    <property type="match status" value="1"/>
</dbReference>
<feature type="domain" description="PsbP C-terminal" evidence="1">
    <location>
        <begin position="137"/>
        <end position="170"/>
    </location>
</feature>
<dbReference type="Pfam" id="PF01789">
    <property type="entry name" value="PsbP"/>
    <property type="match status" value="2"/>
</dbReference>
<dbReference type="STRING" id="4615.A0A199V513"/>
<reference evidence="2 3" key="1">
    <citation type="journal article" date="2016" name="DNA Res.">
        <title>The draft genome of MD-2 pineapple using hybrid error correction of long reads.</title>
        <authorList>
            <person name="Redwan R.M."/>
            <person name="Saidin A."/>
            <person name="Kumar S.V."/>
        </authorList>
    </citation>
    <scope>NUCLEOTIDE SEQUENCE [LARGE SCALE GENOMIC DNA]</scope>
    <source>
        <strain evidence="3">cv. MD2</strain>
        <tissue evidence="2">Leaf</tissue>
    </source>
</reference>
<proteinExistence type="predicted"/>
<feature type="domain" description="PsbP C-terminal" evidence="1">
    <location>
        <begin position="31"/>
        <end position="118"/>
    </location>
</feature>
<dbReference type="GO" id="GO:0015979">
    <property type="term" value="P:photosynthesis"/>
    <property type="evidence" value="ECO:0007669"/>
    <property type="project" value="InterPro"/>
</dbReference>
<dbReference type="Proteomes" id="UP000092600">
    <property type="component" value="Unassembled WGS sequence"/>
</dbReference>
<dbReference type="GO" id="GO:0019898">
    <property type="term" value="C:extrinsic component of membrane"/>
    <property type="evidence" value="ECO:0007669"/>
    <property type="project" value="InterPro"/>
</dbReference>
<evidence type="ECO:0000313" key="2">
    <source>
        <dbReference type="EMBL" id="OAY72167.1"/>
    </source>
</evidence>
<dbReference type="GO" id="GO:0009654">
    <property type="term" value="C:photosystem II oxygen evolving complex"/>
    <property type="evidence" value="ECO:0007669"/>
    <property type="project" value="InterPro"/>
</dbReference>
<protein>
    <submittedName>
        <fullName evidence="2">PsbP-like protein 1, chloroplastic</fullName>
    </submittedName>
</protein>
<name>A0A199V513_ANACO</name>